<name>A0A821LMY2_9BILA</name>
<reference evidence="3" key="1">
    <citation type="submission" date="2021-02" db="EMBL/GenBank/DDBJ databases">
        <authorList>
            <person name="Nowell W R."/>
        </authorList>
    </citation>
    <scope>NUCLEOTIDE SEQUENCE</scope>
</reference>
<comment type="caution">
    <text evidence="3">The sequence shown here is derived from an EMBL/GenBank/DDBJ whole genome shotgun (WGS) entry which is preliminary data.</text>
</comment>
<evidence type="ECO:0000313" key="3">
    <source>
        <dbReference type="EMBL" id="CAF4752965.1"/>
    </source>
</evidence>
<accession>A0A821LMY2</accession>
<protein>
    <submittedName>
        <fullName evidence="3">Uncharacterized protein</fullName>
    </submittedName>
</protein>
<keyword evidence="4" id="KW-1185">Reference proteome</keyword>
<proteinExistence type="predicted"/>
<gene>
    <name evidence="1" type="ORF">BYL167_LOCUS26446</name>
    <name evidence="2" type="ORF">GIL414_LOCUS30172</name>
    <name evidence="3" type="ORF">OVN521_LOCUS50217</name>
</gene>
<dbReference type="Proteomes" id="UP000681720">
    <property type="component" value="Unassembled WGS sequence"/>
</dbReference>
<sequence length="51" mass="5710">ITVPILELIRSWLSASPVQIHSNPPASKDNINALPVVLFGQEPDRFNQAEW</sequence>
<dbReference type="AlphaFoldDB" id="A0A821LMY2"/>
<dbReference type="Proteomes" id="UP000663866">
    <property type="component" value="Unassembled WGS sequence"/>
</dbReference>
<evidence type="ECO:0000313" key="2">
    <source>
        <dbReference type="EMBL" id="CAF4401234.1"/>
    </source>
</evidence>
<evidence type="ECO:0000313" key="4">
    <source>
        <dbReference type="Proteomes" id="UP000663866"/>
    </source>
</evidence>
<feature type="non-terminal residue" evidence="3">
    <location>
        <position position="1"/>
    </location>
</feature>
<organism evidence="3 4">
    <name type="scientific">Rotaria magnacalcarata</name>
    <dbReference type="NCBI Taxonomy" id="392030"/>
    <lineage>
        <taxon>Eukaryota</taxon>
        <taxon>Metazoa</taxon>
        <taxon>Spiralia</taxon>
        <taxon>Gnathifera</taxon>
        <taxon>Rotifera</taxon>
        <taxon>Eurotatoria</taxon>
        <taxon>Bdelloidea</taxon>
        <taxon>Philodinida</taxon>
        <taxon>Philodinidae</taxon>
        <taxon>Rotaria</taxon>
    </lineage>
</organism>
<dbReference type="Proteomes" id="UP000681967">
    <property type="component" value="Unassembled WGS sequence"/>
</dbReference>
<dbReference type="EMBL" id="CAJOBH010030442">
    <property type="protein sequence ID" value="CAF4274369.1"/>
    <property type="molecule type" value="Genomic_DNA"/>
</dbReference>
<evidence type="ECO:0000313" key="1">
    <source>
        <dbReference type="EMBL" id="CAF4274369.1"/>
    </source>
</evidence>
<dbReference type="EMBL" id="CAJOBG010114386">
    <property type="protein sequence ID" value="CAF4752965.1"/>
    <property type="molecule type" value="Genomic_DNA"/>
</dbReference>
<dbReference type="EMBL" id="CAJOBJ010056991">
    <property type="protein sequence ID" value="CAF4401234.1"/>
    <property type="molecule type" value="Genomic_DNA"/>
</dbReference>